<dbReference type="PANTHER" id="PTHR13126:SF0">
    <property type="entry name" value="ATP SYNTHASE MITOCHONDRIAL F1 COMPLEX ASSEMBLY FACTOR 1"/>
    <property type="match status" value="1"/>
</dbReference>
<proteinExistence type="inferred from homology"/>
<dbReference type="Pfam" id="PF06644">
    <property type="entry name" value="ATP11"/>
    <property type="match status" value="1"/>
</dbReference>
<dbReference type="KEGG" id="fcy:FRACYDRAFT_161385"/>
<dbReference type="GO" id="GO:0033615">
    <property type="term" value="P:mitochondrial proton-transporting ATP synthase complex assembly"/>
    <property type="evidence" value="ECO:0007669"/>
    <property type="project" value="TreeGrafter"/>
</dbReference>
<comment type="similarity">
    <text evidence="2">Belongs to the ATP11 family.</text>
</comment>
<accession>A0A1E7FB04</accession>
<dbReference type="Proteomes" id="UP000095751">
    <property type="component" value="Unassembled WGS sequence"/>
</dbReference>
<organism evidence="5 6">
    <name type="scientific">Fragilariopsis cylindrus CCMP1102</name>
    <dbReference type="NCBI Taxonomy" id="635003"/>
    <lineage>
        <taxon>Eukaryota</taxon>
        <taxon>Sar</taxon>
        <taxon>Stramenopiles</taxon>
        <taxon>Ochrophyta</taxon>
        <taxon>Bacillariophyta</taxon>
        <taxon>Bacillariophyceae</taxon>
        <taxon>Bacillariophycidae</taxon>
        <taxon>Bacillariales</taxon>
        <taxon>Bacillariaceae</taxon>
        <taxon>Fragilariopsis</taxon>
    </lineage>
</organism>
<feature type="non-terminal residue" evidence="5">
    <location>
        <position position="191"/>
    </location>
</feature>
<dbReference type="AlphaFoldDB" id="A0A1E7FB04"/>
<dbReference type="OrthoDB" id="16535at2759"/>
<sequence>FSPTAALRRQFSFSFVGPKTLHEILKKDLVEDKTRTEISDMWYTYHESKDNVIGLVLDKKEGENILPRATSNPFFVQPIFRDDGHFMLVSQFFEPSHFIMAYLEDYKMDPSAAQPLLTFSIFDDYAEEKNLTLVRVDILNNGIDDGEGLKVVRSMLGNYKDDDEFLTVRAFNKQQDSFDIDDYISLQSAKW</sequence>
<evidence type="ECO:0000256" key="2">
    <source>
        <dbReference type="ARBA" id="ARBA00009116"/>
    </source>
</evidence>
<keyword evidence="3" id="KW-0809">Transit peptide</keyword>
<protein>
    <submittedName>
        <fullName evidence="5">ATP11-domain-containing protein</fullName>
    </submittedName>
</protein>
<evidence type="ECO:0000313" key="5">
    <source>
        <dbReference type="EMBL" id="OEU15331.1"/>
    </source>
</evidence>
<dbReference type="InterPro" id="IPR010591">
    <property type="entry name" value="ATP11"/>
</dbReference>
<comment type="subcellular location">
    <subcellularLocation>
        <location evidence="1">Mitochondrion</location>
    </subcellularLocation>
</comment>
<dbReference type="EMBL" id="KV784359">
    <property type="protein sequence ID" value="OEU15331.1"/>
    <property type="molecule type" value="Genomic_DNA"/>
</dbReference>
<keyword evidence="4" id="KW-0496">Mitochondrion</keyword>
<name>A0A1E7FB04_9STRA</name>
<dbReference type="InParanoid" id="A0A1E7FB04"/>
<dbReference type="GO" id="GO:0005739">
    <property type="term" value="C:mitochondrion"/>
    <property type="evidence" value="ECO:0007669"/>
    <property type="project" value="UniProtKB-SubCell"/>
</dbReference>
<feature type="non-terminal residue" evidence="5">
    <location>
        <position position="1"/>
    </location>
</feature>
<reference evidence="5 6" key="1">
    <citation type="submission" date="2016-09" db="EMBL/GenBank/DDBJ databases">
        <title>Extensive genetic diversity and differential bi-allelic expression allows diatom success in the polar Southern Ocean.</title>
        <authorList>
            <consortium name="DOE Joint Genome Institute"/>
            <person name="Mock T."/>
            <person name="Otillar R.P."/>
            <person name="Strauss J."/>
            <person name="Dupont C."/>
            <person name="Frickenhaus S."/>
            <person name="Maumus F."/>
            <person name="Mcmullan M."/>
            <person name="Sanges R."/>
            <person name="Schmutz J."/>
            <person name="Toseland A."/>
            <person name="Valas R."/>
            <person name="Veluchamy A."/>
            <person name="Ward B.J."/>
            <person name="Allen A."/>
            <person name="Barry K."/>
            <person name="Falciatore A."/>
            <person name="Ferrante M."/>
            <person name="Fortunato A.E."/>
            <person name="Gloeckner G."/>
            <person name="Gruber A."/>
            <person name="Hipkin R."/>
            <person name="Janech M."/>
            <person name="Kroth P."/>
            <person name="Leese F."/>
            <person name="Lindquist E."/>
            <person name="Lyon B.R."/>
            <person name="Martin J."/>
            <person name="Mayer C."/>
            <person name="Parker M."/>
            <person name="Quesneville H."/>
            <person name="Raymond J."/>
            <person name="Uhlig C."/>
            <person name="Valentin K.U."/>
            <person name="Worden A.Z."/>
            <person name="Armbrust E.V."/>
            <person name="Bowler C."/>
            <person name="Green B."/>
            <person name="Moulton V."/>
            <person name="Van Oosterhout C."/>
            <person name="Grigoriev I."/>
        </authorList>
    </citation>
    <scope>NUCLEOTIDE SEQUENCE [LARGE SCALE GENOMIC DNA]</scope>
    <source>
        <strain evidence="5 6">CCMP1102</strain>
    </source>
</reference>
<gene>
    <name evidence="5" type="ORF">FRACYDRAFT_161385</name>
</gene>
<evidence type="ECO:0000256" key="1">
    <source>
        <dbReference type="ARBA" id="ARBA00004173"/>
    </source>
</evidence>
<keyword evidence="6" id="KW-1185">Reference proteome</keyword>
<evidence type="ECO:0000313" key="6">
    <source>
        <dbReference type="Proteomes" id="UP000095751"/>
    </source>
</evidence>
<evidence type="ECO:0000256" key="4">
    <source>
        <dbReference type="ARBA" id="ARBA00023128"/>
    </source>
</evidence>
<evidence type="ECO:0000256" key="3">
    <source>
        <dbReference type="ARBA" id="ARBA00022946"/>
    </source>
</evidence>
<dbReference type="PANTHER" id="PTHR13126">
    <property type="entry name" value="CHAPERONE ATP11"/>
    <property type="match status" value="1"/>
</dbReference>